<organism evidence="5">
    <name type="scientific">Myoviridae sp. ctYzH9</name>
    <dbReference type="NCBI Taxonomy" id="2825126"/>
    <lineage>
        <taxon>Viruses</taxon>
        <taxon>Duplodnaviria</taxon>
        <taxon>Heunggongvirae</taxon>
        <taxon>Uroviricota</taxon>
        <taxon>Caudoviricetes</taxon>
    </lineage>
</organism>
<evidence type="ECO:0000256" key="3">
    <source>
        <dbReference type="ARBA" id="ARBA00023163"/>
    </source>
</evidence>
<dbReference type="PANTHER" id="PTHR40661:SF1">
    <property type="entry name" value="HTH CRO_C1-TYPE DOMAIN-CONTAINING PROTEIN"/>
    <property type="match status" value="1"/>
</dbReference>
<dbReference type="InterPro" id="IPR036286">
    <property type="entry name" value="LexA/Signal_pep-like_sf"/>
</dbReference>
<sequence>MQENRQEKSLIKQNISLYLAKKGVSDYEYYKVSGTTRGILGQNNGISEDNISRFLAYAPDVNHEWLLTGKGAMLKPTTQEPHVTTQPSTPTAKDRLPEAFRCLDPQHSTHELIPLVSQKVAAGFGNADFAITERDVKEYYIIPKWKRQHVDFMIEVTGDSMQPKYNAGDIVGCTIIHNSGFIQWNRPHVIATREQGLLIKRLMPGTTASSLSAVSENTQYPPFDIPKDEITGIAIVIGHVNLE</sequence>
<dbReference type="GO" id="GO:0003677">
    <property type="term" value="F:DNA binding"/>
    <property type="evidence" value="ECO:0007669"/>
    <property type="project" value="UniProtKB-KW"/>
</dbReference>
<keyword evidence="2" id="KW-0238">DNA-binding</keyword>
<dbReference type="EMBL" id="BK015574">
    <property type="protein sequence ID" value="DAE13990.1"/>
    <property type="molecule type" value="Genomic_DNA"/>
</dbReference>
<accession>A0A8S5Q3U5</accession>
<evidence type="ECO:0000313" key="5">
    <source>
        <dbReference type="EMBL" id="DAE13990.1"/>
    </source>
</evidence>
<evidence type="ECO:0000256" key="2">
    <source>
        <dbReference type="ARBA" id="ARBA00023125"/>
    </source>
</evidence>
<dbReference type="InterPro" id="IPR039418">
    <property type="entry name" value="LexA-like"/>
</dbReference>
<name>A0A8S5Q3U5_9CAUD</name>
<evidence type="ECO:0000259" key="4">
    <source>
        <dbReference type="Pfam" id="PF00717"/>
    </source>
</evidence>
<dbReference type="InterPro" id="IPR015927">
    <property type="entry name" value="Peptidase_S24_S26A/B/C"/>
</dbReference>
<reference evidence="5" key="1">
    <citation type="journal article" date="2021" name="Proc. Natl. Acad. Sci. U.S.A.">
        <title>A Catalog of Tens of Thousands of Viruses from Human Metagenomes Reveals Hidden Associations with Chronic Diseases.</title>
        <authorList>
            <person name="Tisza M.J."/>
            <person name="Buck C.B."/>
        </authorList>
    </citation>
    <scope>NUCLEOTIDE SEQUENCE</scope>
    <source>
        <strain evidence="5">CtYzH9</strain>
    </source>
</reference>
<keyword evidence="3" id="KW-0804">Transcription</keyword>
<protein>
    <submittedName>
        <fullName evidence="5">LexA-like protein</fullName>
    </submittedName>
</protein>
<feature type="domain" description="Peptidase S24/S26A/S26B/S26C" evidence="4">
    <location>
        <begin position="114"/>
        <end position="236"/>
    </location>
</feature>
<dbReference type="CDD" id="cd06529">
    <property type="entry name" value="S24_LexA-like"/>
    <property type="match status" value="1"/>
</dbReference>
<evidence type="ECO:0000256" key="1">
    <source>
        <dbReference type="ARBA" id="ARBA00023015"/>
    </source>
</evidence>
<dbReference type="SUPFAM" id="SSF51306">
    <property type="entry name" value="LexA/Signal peptidase"/>
    <property type="match status" value="1"/>
</dbReference>
<proteinExistence type="predicted"/>
<dbReference type="PANTHER" id="PTHR40661">
    <property type="match status" value="1"/>
</dbReference>
<keyword evidence="1" id="KW-0805">Transcription regulation</keyword>
<dbReference type="Gene3D" id="2.10.109.10">
    <property type="entry name" value="Umud Fragment, subunit A"/>
    <property type="match status" value="1"/>
</dbReference>
<dbReference type="Pfam" id="PF00717">
    <property type="entry name" value="Peptidase_S24"/>
    <property type="match status" value="1"/>
</dbReference>